<evidence type="ECO:0000313" key="6">
    <source>
        <dbReference type="EMBL" id="QEN01747.1"/>
    </source>
</evidence>
<keyword evidence="2 4" id="KW-0479">Metal-binding</keyword>
<dbReference type="KEGG" id="snn:EWH46_13840"/>
<dbReference type="EMBL" id="CP035708">
    <property type="protein sequence ID" value="QEN01747.1"/>
    <property type="molecule type" value="Genomic_DNA"/>
</dbReference>
<dbReference type="PANTHER" id="PTHR16821">
    <property type="entry name" value="FRATAXIN"/>
    <property type="match status" value="1"/>
</dbReference>
<dbReference type="Gene3D" id="3.30.920.10">
    <property type="entry name" value="Frataxin/CyaY"/>
    <property type="match status" value="1"/>
</dbReference>
<dbReference type="InterPro" id="IPR047584">
    <property type="entry name" value="CyaY"/>
</dbReference>
<dbReference type="InterPro" id="IPR002908">
    <property type="entry name" value="Frataxin/CyaY"/>
</dbReference>
<comment type="similarity">
    <text evidence="1 4">Belongs to the frataxin family.</text>
</comment>
<sequence length="126" mass="13645">MTTPDTPAHSTPSGLADAEYLRLAHAALAAIETTIDRWLDEDLIDIDTHRTGGLLELSFPGGSKIILNTQPPLHEIWMAARAGGYHYRWADGAWRDTRSGEEFFAALSAQASAQGGRALRFEAPAA</sequence>
<dbReference type="InterPro" id="IPR020895">
    <property type="entry name" value="Frataxin_CS"/>
</dbReference>
<dbReference type="SMART" id="SM01219">
    <property type="entry name" value="Frataxin_Cyay"/>
    <property type="match status" value="1"/>
</dbReference>
<keyword evidence="3 4" id="KW-0408">Iron</keyword>
<proteinExistence type="inferred from homology"/>
<accession>A0A5C1Q2G7</accession>
<evidence type="ECO:0000313" key="7">
    <source>
        <dbReference type="Proteomes" id="UP000323522"/>
    </source>
</evidence>
<dbReference type="GO" id="GO:0008198">
    <property type="term" value="F:ferrous iron binding"/>
    <property type="evidence" value="ECO:0007669"/>
    <property type="project" value="TreeGrafter"/>
</dbReference>
<dbReference type="GO" id="GO:0016226">
    <property type="term" value="P:iron-sulfur cluster assembly"/>
    <property type="evidence" value="ECO:0007669"/>
    <property type="project" value="UniProtKB-UniRule"/>
</dbReference>
<dbReference type="RefSeq" id="WP_149504410.1">
    <property type="nucleotide sequence ID" value="NZ_CP035708.1"/>
</dbReference>
<name>A0A5C1Q2G7_9BURK</name>
<dbReference type="NCBIfam" id="TIGR03421">
    <property type="entry name" value="FeS_CyaY"/>
    <property type="match status" value="1"/>
</dbReference>
<evidence type="ECO:0000256" key="2">
    <source>
        <dbReference type="ARBA" id="ARBA00022723"/>
    </source>
</evidence>
<keyword evidence="8" id="KW-1185">Reference proteome</keyword>
<evidence type="ECO:0000256" key="4">
    <source>
        <dbReference type="HAMAP-Rule" id="MF_00142"/>
    </source>
</evidence>
<reference evidence="6 7" key="1">
    <citation type="submission" date="2019-02" db="EMBL/GenBank/DDBJ databases">
        <title>Complete Genome Sequence and Methylome Analysis of Sphaerotilus natans subsp. sulfidivorans D-507.</title>
        <authorList>
            <person name="Fomenkov A."/>
            <person name="Gridneva E."/>
            <person name="Smolyakov D."/>
            <person name="Dubinina G."/>
            <person name="Vincze T."/>
            <person name="Grabovich M."/>
            <person name="Roberts R.J."/>
        </authorList>
    </citation>
    <scope>NUCLEOTIDE SEQUENCE [LARGE SCALE GENOMIC DNA]</scope>
    <source>
        <strain evidence="6 7">D-507</strain>
    </source>
</reference>
<protein>
    <recommendedName>
        <fullName evidence="4">Iron-sulfur cluster assembly protein CyaY</fullName>
    </recommendedName>
</protein>
<evidence type="ECO:0000313" key="8">
    <source>
        <dbReference type="Proteomes" id="UP001549111"/>
    </source>
</evidence>
<comment type="function">
    <text evidence="4">Involved in iron-sulfur (Fe-S) cluster assembly. May act as a regulator of Fe-S biogenesis.</text>
</comment>
<dbReference type="Proteomes" id="UP001549111">
    <property type="component" value="Unassembled WGS sequence"/>
</dbReference>
<reference evidence="5 8" key="2">
    <citation type="submission" date="2024-06" db="EMBL/GenBank/DDBJ databases">
        <title>Genomic Encyclopedia of Type Strains, Phase IV (KMG-IV): sequencing the most valuable type-strain genomes for metagenomic binning, comparative biology and taxonomic classification.</title>
        <authorList>
            <person name="Goeker M."/>
        </authorList>
    </citation>
    <scope>NUCLEOTIDE SEQUENCE [LARGE SCALE GENOMIC DNA]</scope>
    <source>
        <strain evidence="5 8">D-501</strain>
    </source>
</reference>
<dbReference type="PANTHER" id="PTHR16821:SF2">
    <property type="entry name" value="FRATAXIN, MITOCHONDRIAL"/>
    <property type="match status" value="1"/>
</dbReference>
<dbReference type="AlphaFoldDB" id="A0A5C1Q2G7"/>
<dbReference type="InterPro" id="IPR036524">
    <property type="entry name" value="Frataxin/CyaY_sf"/>
</dbReference>
<evidence type="ECO:0000256" key="1">
    <source>
        <dbReference type="ARBA" id="ARBA00008183"/>
    </source>
</evidence>
<organism evidence="6 7">
    <name type="scientific">Sphaerotilus sulfidivorans</name>
    <dbReference type="NCBI Taxonomy" id="639200"/>
    <lineage>
        <taxon>Bacteria</taxon>
        <taxon>Pseudomonadati</taxon>
        <taxon>Pseudomonadota</taxon>
        <taxon>Betaproteobacteria</taxon>
        <taxon>Burkholderiales</taxon>
        <taxon>Sphaerotilaceae</taxon>
        <taxon>Sphaerotilus</taxon>
    </lineage>
</organism>
<evidence type="ECO:0000313" key="5">
    <source>
        <dbReference type="EMBL" id="MET3604995.1"/>
    </source>
</evidence>
<dbReference type="GO" id="GO:0008199">
    <property type="term" value="F:ferric iron binding"/>
    <property type="evidence" value="ECO:0007669"/>
    <property type="project" value="InterPro"/>
</dbReference>
<dbReference type="OrthoDB" id="285675at2"/>
<dbReference type="PROSITE" id="PS01344">
    <property type="entry name" value="FRATAXIN_1"/>
    <property type="match status" value="1"/>
</dbReference>
<dbReference type="EMBL" id="JBEPLS010000011">
    <property type="protein sequence ID" value="MET3604995.1"/>
    <property type="molecule type" value="Genomic_DNA"/>
</dbReference>
<dbReference type="SUPFAM" id="SSF55387">
    <property type="entry name" value="Frataxin/Nqo15-like"/>
    <property type="match status" value="1"/>
</dbReference>
<dbReference type="GO" id="GO:0005829">
    <property type="term" value="C:cytosol"/>
    <property type="evidence" value="ECO:0007669"/>
    <property type="project" value="TreeGrafter"/>
</dbReference>
<gene>
    <name evidence="4 6" type="primary">cyaY</name>
    <name evidence="5" type="ORF">ABIC99_002820</name>
    <name evidence="6" type="ORF">EWH46_13840</name>
</gene>
<evidence type="ECO:0000256" key="3">
    <source>
        <dbReference type="ARBA" id="ARBA00023004"/>
    </source>
</evidence>
<dbReference type="Proteomes" id="UP000323522">
    <property type="component" value="Chromosome"/>
</dbReference>
<dbReference type="PROSITE" id="PS50810">
    <property type="entry name" value="FRATAXIN_2"/>
    <property type="match status" value="1"/>
</dbReference>
<dbReference type="Pfam" id="PF01491">
    <property type="entry name" value="Frataxin_Cyay"/>
    <property type="match status" value="1"/>
</dbReference>
<dbReference type="HAMAP" id="MF_00142">
    <property type="entry name" value="CyaY"/>
    <property type="match status" value="1"/>
</dbReference>